<reference evidence="2 3" key="2">
    <citation type="journal article" date="2000" name="Proc. Natl. Acad. Sci. U.S.A.">
        <title>Archaeal adaptation to higher temperatures revealed by genomic sequence of Thermoplasma volcanium.</title>
        <authorList>
            <person name="Kawashima T."/>
            <person name="Amano N."/>
            <person name="Koike H."/>
            <person name="Makino S."/>
            <person name="Higuchi S."/>
            <person name="Kawashima-Ohya Y."/>
            <person name="Watanabe K."/>
            <person name="Yamazaki M."/>
            <person name="Kanehori K."/>
            <person name="Kawamoto T."/>
            <person name="Nunoshiba T."/>
            <person name="Yamamoto Y."/>
            <person name="Aramaki H."/>
            <person name="Makino K."/>
            <person name="Suzuki M."/>
        </authorList>
    </citation>
    <scope>NUCLEOTIDE SEQUENCE [LARGE SCALE GENOMIC DNA]</scope>
    <source>
        <strain evidence="3">ATCC 51530 / DSM 4299 / JCM 9571 / NBRC 15438 / GSS1</strain>
    </source>
</reference>
<keyword evidence="1" id="KW-0472">Membrane</keyword>
<reference evidence="2 3" key="1">
    <citation type="journal article" date="1999" name="Proc. Jpn. Acad.">
        <title>Determination of the complete genomic DNA sequence of Thermoplasma volvanium GSS1.</title>
        <authorList>
            <person name="Kawashima T."/>
            <person name="Yamamoto Y."/>
            <person name="Aramaki H."/>
            <person name="Nunoshiba T."/>
            <person name="Kawamoto T."/>
            <person name="Watanabe K."/>
            <person name="Yamazaki M."/>
            <person name="Kanehori K."/>
            <person name="Amano N."/>
            <person name="Ohya Y."/>
            <person name="Makino K."/>
            <person name="Suzuki M."/>
        </authorList>
    </citation>
    <scope>NUCLEOTIDE SEQUENCE [LARGE SCALE GENOMIC DNA]</scope>
    <source>
        <strain evidence="3">ATCC 51530 / DSM 4299 / JCM 9571 / NBRC 15438 / GSS1</strain>
    </source>
</reference>
<dbReference type="AlphaFoldDB" id="Q97CB7"/>
<feature type="transmembrane region" description="Helical" evidence="1">
    <location>
        <begin position="36"/>
        <end position="56"/>
    </location>
</feature>
<evidence type="ECO:0000313" key="2">
    <source>
        <dbReference type="EMBL" id="BAB59327.1"/>
    </source>
</evidence>
<sequence>MPFKEQVRKHNFASTLLGGAILSILIGYLVSYVPSLFLIVFLVPIVILVLMHYFGLYGLRKRLLYGTVIVILAALLISSAESQVYYSSEHPITATYDNGISATATVSPFSGIMPSYNFSITIVNYEHLSSQNFSLTIASPTFTLNETSLNSIAKGSDITLYYDVPAGHLPLGIYNYSFHFANYTLTGPGPINTNLGTWIADSVISVSFLYFIYYEIILLAGIFLMRSIDHSRSYNKK</sequence>
<accession>Q97CB7</accession>
<evidence type="ECO:0000256" key="1">
    <source>
        <dbReference type="SAM" id="Phobius"/>
    </source>
</evidence>
<dbReference type="GeneID" id="1441670"/>
<dbReference type="Proteomes" id="UP000001017">
    <property type="component" value="Chromosome"/>
</dbReference>
<feature type="transmembrane region" description="Helical" evidence="1">
    <location>
        <begin position="63"/>
        <end position="80"/>
    </location>
</feature>
<evidence type="ECO:0000313" key="3">
    <source>
        <dbReference type="Proteomes" id="UP000001017"/>
    </source>
</evidence>
<organism evidence="2 3">
    <name type="scientific">Thermoplasma volcanium (strain ATCC 51530 / DSM 4299 / JCM 9571 / NBRC 15438 / GSS1)</name>
    <dbReference type="NCBI Taxonomy" id="273116"/>
    <lineage>
        <taxon>Archaea</taxon>
        <taxon>Methanobacteriati</taxon>
        <taxon>Thermoplasmatota</taxon>
        <taxon>Thermoplasmata</taxon>
        <taxon>Thermoplasmatales</taxon>
        <taxon>Thermoplasmataceae</taxon>
        <taxon>Thermoplasma</taxon>
    </lineage>
</organism>
<dbReference type="STRING" id="273116.gene:9380955"/>
<dbReference type="OrthoDB" id="379778at2157"/>
<dbReference type="EMBL" id="BA000011">
    <property type="protein sequence ID" value="BAB59327.1"/>
    <property type="molecule type" value="Genomic_DNA"/>
</dbReference>
<proteinExistence type="predicted"/>
<dbReference type="PaxDb" id="273116-14324399"/>
<feature type="transmembrane region" description="Helical" evidence="1">
    <location>
        <begin position="12"/>
        <end position="30"/>
    </location>
</feature>
<gene>
    <name evidence="2" type="ORF">TVG0190639</name>
</gene>
<keyword evidence="1" id="KW-0812">Transmembrane</keyword>
<feature type="transmembrane region" description="Helical" evidence="1">
    <location>
        <begin position="208"/>
        <end position="228"/>
    </location>
</feature>
<protein>
    <submittedName>
        <fullName evidence="2">TVG0190639 protein</fullName>
    </submittedName>
</protein>
<dbReference type="KEGG" id="tvo:TVG0190639"/>
<keyword evidence="3" id="KW-1185">Reference proteome</keyword>
<dbReference type="eggNOG" id="arCOG07356">
    <property type="taxonomic scope" value="Archaea"/>
</dbReference>
<keyword evidence="1" id="KW-1133">Transmembrane helix</keyword>
<dbReference type="HOGENOM" id="CLU_1168632_0_0_2"/>
<name>Q97CB7_THEVO</name>
<dbReference type="RefSeq" id="WP_010916440.1">
    <property type="nucleotide sequence ID" value="NC_002689.2"/>
</dbReference>